<reference evidence="7" key="1">
    <citation type="submission" date="2020-08" db="EMBL/GenBank/DDBJ databases">
        <title>Multicomponent nature underlies the extraordinary mechanical properties of spider dragline silk.</title>
        <authorList>
            <person name="Kono N."/>
            <person name="Nakamura H."/>
            <person name="Mori M."/>
            <person name="Yoshida Y."/>
            <person name="Ohtoshi R."/>
            <person name="Malay A.D."/>
            <person name="Moran D.A.P."/>
            <person name="Tomita M."/>
            <person name="Numata K."/>
            <person name="Arakawa K."/>
        </authorList>
    </citation>
    <scope>NUCLEOTIDE SEQUENCE</scope>
</reference>
<evidence type="ECO:0000256" key="1">
    <source>
        <dbReference type="ARBA" id="ARBA00022723"/>
    </source>
</evidence>
<keyword evidence="1 4" id="KW-0479">Metal-binding</keyword>
<evidence type="ECO:0000256" key="3">
    <source>
        <dbReference type="ARBA" id="ARBA00022833"/>
    </source>
</evidence>
<evidence type="ECO:0000256" key="2">
    <source>
        <dbReference type="ARBA" id="ARBA00022771"/>
    </source>
</evidence>
<name>A0A8X6X546_9ARAC</name>
<dbReference type="InterPro" id="IPR000197">
    <property type="entry name" value="Znf_TAZ"/>
</dbReference>
<protein>
    <recommendedName>
        <fullName evidence="6">TAZ-type domain-containing protein</fullName>
    </recommendedName>
</protein>
<feature type="region of interest" description="Disordered" evidence="5">
    <location>
        <begin position="175"/>
        <end position="200"/>
    </location>
</feature>
<dbReference type="AlphaFoldDB" id="A0A8X6X546"/>
<dbReference type="EMBL" id="BMAV01005380">
    <property type="protein sequence ID" value="GFY46420.1"/>
    <property type="molecule type" value="Genomic_DNA"/>
</dbReference>
<feature type="domain" description="TAZ-type" evidence="6">
    <location>
        <begin position="17"/>
        <end position="96"/>
    </location>
</feature>
<dbReference type="OrthoDB" id="899at2759"/>
<sequence length="200" mass="23014">MVFEEGLSIGDKMGKEMPTTPKDSHILDNYLTHASLCEDAECLIRACKRMKYCFEHVHECHLVIYCDTCHDLIDDIAHHVKSCRAEACPVFLCEQVKKIQSEIARNDQECMEDDVEDGLLDSSDETDSKPSISDFPPHKPYFVSVPRPRMEKKIFGYFILSDRYERKAELYIAEDASSSDIQHDDPRASTPPLQKKQRKI</sequence>
<keyword evidence="2 4" id="KW-0863">Zinc-finger</keyword>
<dbReference type="Gene3D" id="1.20.1020.10">
    <property type="entry name" value="TAZ domain"/>
    <property type="match status" value="1"/>
</dbReference>
<organism evidence="7 8">
    <name type="scientific">Trichonephila inaurata madagascariensis</name>
    <dbReference type="NCBI Taxonomy" id="2747483"/>
    <lineage>
        <taxon>Eukaryota</taxon>
        <taxon>Metazoa</taxon>
        <taxon>Ecdysozoa</taxon>
        <taxon>Arthropoda</taxon>
        <taxon>Chelicerata</taxon>
        <taxon>Arachnida</taxon>
        <taxon>Araneae</taxon>
        <taxon>Araneomorphae</taxon>
        <taxon>Entelegynae</taxon>
        <taxon>Araneoidea</taxon>
        <taxon>Nephilidae</taxon>
        <taxon>Trichonephila</taxon>
        <taxon>Trichonephila inaurata</taxon>
    </lineage>
</organism>
<gene>
    <name evidence="7" type="ORF">TNIN_380431</name>
</gene>
<comment type="caution">
    <text evidence="7">The sequence shown here is derived from an EMBL/GenBank/DDBJ whole genome shotgun (WGS) entry which is preliminary data.</text>
</comment>
<proteinExistence type="predicted"/>
<feature type="zinc finger region" description="TAZ-type" evidence="4">
    <location>
        <begin position="17"/>
        <end position="96"/>
    </location>
</feature>
<evidence type="ECO:0000256" key="4">
    <source>
        <dbReference type="PROSITE-ProRule" id="PRU00203"/>
    </source>
</evidence>
<dbReference type="Pfam" id="PF02135">
    <property type="entry name" value="zf-TAZ"/>
    <property type="match status" value="1"/>
</dbReference>
<evidence type="ECO:0000259" key="6">
    <source>
        <dbReference type="PROSITE" id="PS50134"/>
    </source>
</evidence>
<keyword evidence="3 4" id="KW-0862">Zinc</keyword>
<keyword evidence="8" id="KW-1185">Reference proteome</keyword>
<dbReference type="InterPro" id="IPR035898">
    <property type="entry name" value="TAZ_dom_sf"/>
</dbReference>
<dbReference type="GO" id="GO:0008270">
    <property type="term" value="F:zinc ion binding"/>
    <property type="evidence" value="ECO:0007669"/>
    <property type="project" value="UniProtKB-KW"/>
</dbReference>
<accession>A0A8X6X546</accession>
<feature type="region of interest" description="Disordered" evidence="5">
    <location>
        <begin position="114"/>
        <end position="135"/>
    </location>
</feature>
<dbReference type="Proteomes" id="UP000886998">
    <property type="component" value="Unassembled WGS sequence"/>
</dbReference>
<dbReference type="SUPFAM" id="SSF57933">
    <property type="entry name" value="TAZ domain"/>
    <property type="match status" value="1"/>
</dbReference>
<evidence type="ECO:0000256" key="5">
    <source>
        <dbReference type="SAM" id="MobiDB-lite"/>
    </source>
</evidence>
<evidence type="ECO:0000313" key="8">
    <source>
        <dbReference type="Proteomes" id="UP000886998"/>
    </source>
</evidence>
<dbReference type="PROSITE" id="PS50134">
    <property type="entry name" value="ZF_TAZ"/>
    <property type="match status" value="1"/>
</dbReference>
<dbReference type="SMART" id="SM00551">
    <property type="entry name" value="ZnF_TAZ"/>
    <property type="match status" value="1"/>
</dbReference>
<evidence type="ECO:0000313" key="7">
    <source>
        <dbReference type="EMBL" id="GFY46420.1"/>
    </source>
</evidence>
<feature type="compositionally biased region" description="Acidic residues" evidence="5">
    <location>
        <begin position="114"/>
        <end position="125"/>
    </location>
</feature>